<proteinExistence type="predicted"/>
<name>A0AAC8ZB15_HAEDC</name>
<feature type="signal peptide" evidence="1">
    <location>
        <begin position="1"/>
        <end position="21"/>
    </location>
</feature>
<dbReference type="EMBL" id="CP011219">
    <property type="protein sequence ID" value="AKO32894.1"/>
    <property type="molecule type" value="Genomic_DNA"/>
</dbReference>
<organism evidence="2 3">
    <name type="scientific">Haemophilus ducreyi</name>
    <dbReference type="NCBI Taxonomy" id="730"/>
    <lineage>
        <taxon>Bacteria</taxon>
        <taxon>Pseudomonadati</taxon>
        <taxon>Pseudomonadota</taxon>
        <taxon>Gammaproteobacteria</taxon>
        <taxon>Pasteurellales</taxon>
        <taxon>Pasteurellaceae</taxon>
        <taxon>Haemophilus</taxon>
    </lineage>
</organism>
<dbReference type="Proteomes" id="UP000060132">
    <property type="component" value="Chromosome"/>
</dbReference>
<sequence>MKKLSIITVTLVTIVSSTIWAKDVNENSSADYYHQHIKNKLNRLSNEINGWLGETDPNQPASAMLWVMLDTEWNRYGGVTYKPRVRGKVRLPVLQKHLRMIFGDEELDYNNRDKNRRGNNYDQALKKYKKYDRHQVRRDNNALGLNWSDGIERLGIDTDFDVGLRAGTDLYGRLRLVKEWTWQSIPQYSTKLEQIYRYGRKSKHYLHTNLGNKWQENEETFINNHTFLEYTKQDTESLIWGNSLHREHNWANYKRLSYGIYAGGSLNKQNAKLNSYGPFITYRQPILSNWLFIQPEVSFYNNKDQKKSHFINAFVRLEAVF</sequence>
<keyword evidence="1" id="KW-0732">Signal</keyword>
<evidence type="ECO:0000256" key="1">
    <source>
        <dbReference type="SAM" id="SignalP"/>
    </source>
</evidence>
<dbReference type="AlphaFoldDB" id="A0AAC8ZB15"/>
<dbReference type="RefSeq" id="WP_010945625.1">
    <property type="nucleotide sequence ID" value="NZ_CP011218.1"/>
</dbReference>
<gene>
    <name evidence="2" type="ORF">RZ57_07255</name>
</gene>
<dbReference type="OMA" id="WSNGIND"/>
<evidence type="ECO:0000313" key="3">
    <source>
        <dbReference type="Proteomes" id="UP000060132"/>
    </source>
</evidence>
<feature type="chain" id="PRO_5042147933" evidence="1">
    <location>
        <begin position="22"/>
        <end position="321"/>
    </location>
</feature>
<accession>A0AAC8ZB15</accession>
<protein>
    <submittedName>
        <fullName evidence="2">Membrane protein</fullName>
    </submittedName>
</protein>
<evidence type="ECO:0000313" key="2">
    <source>
        <dbReference type="EMBL" id="AKO32894.1"/>
    </source>
</evidence>
<reference evidence="2 3" key="1">
    <citation type="journal article" date="2015" name="PLoS Negl. Trop. Dis.">
        <title>Haemophilus ducreyi Cutaneous Ulcer Strains Are Nearly Identical to Class I Genital Ulcer Strains.</title>
        <authorList>
            <person name="Gangaiah D."/>
            <person name="Webb K.M."/>
            <person name="Humphreys T.L."/>
            <person name="Fortney K.R."/>
            <person name="Toh E."/>
            <person name="Tai A."/>
            <person name="Katz S.S."/>
            <person name="Pillay A."/>
            <person name="Chen C.Y."/>
            <person name="Roberts S.A."/>
            <person name="Munson R.S.Jr."/>
            <person name="Spinola S.M."/>
        </authorList>
    </citation>
    <scope>NUCLEOTIDE SEQUENCE [LARGE SCALE GENOMIC DNA]</scope>
    <source>
        <strain evidence="3">CLU2</strain>
    </source>
</reference>